<protein>
    <recommendedName>
        <fullName evidence="3">CopG domain protein DNA-binding domain protein</fullName>
    </recommendedName>
</protein>
<name>D0L193_HALNC</name>
<reference evidence="1 2" key="1">
    <citation type="submission" date="2009-10" db="EMBL/GenBank/DDBJ databases">
        <title>Complete sequence of Halothiobacillus neapolitanus c2.</title>
        <authorList>
            <consortium name="US DOE Joint Genome Institute"/>
            <person name="Lucas S."/>
            <person name="Copeland A."/>
            <person name="Lapidus A."/>
            <person name="Glavina del Rio T."/>
            <person name="Tice H."/>
            <person name="Bruce D."/>
            <person name="Goodwin L."/>
            <person name="Pitluck S."/>
            <person name="Davenport K."/>
            <person name="Brettin T."/>
            <person name="Detter J.C."/>
            <person name="Han C."/>
            <person name="Tapia R."/>
            <person name="Larimer F."/>
            <person name="Land M."/>
            <person name="Hauser L."/>
            <person name="Kyrpides N."/>
            <person name="Mikhailova N."/>
            <person name="Kerfeld C."/>
            <person name="Cannon G."/>
            <person name="Heinhort S."/>
        </authorList>
    </citation>
    <scope>NUCLEOTIDE SEQUENCE [LARGE SCALE GENOMIC DNA]</scope>
    <source>
        <strain evidence="2">ATCC 23641 / c2</strain>
    </source>
</reference>
<dbReference type="AlphaFoldDB" id="D0L193"/>
<evidence type="ECO:0008006" key="3">
    <source>
        <dbReference type="Google" id="ProtNLM"/>
    </source>
</evidence>
<organism evidence="1 2">
    <name type="scientific">Halothiobacillus neapolitanus (strain ATCC 23641 / DSM 15147 / CIP 104769 / NCIMB 8539 / c2)</name>
    <name type="common">Thiobacillus neapolitanus</name>
    <dbReference type="NCBI Taxonomy" id="555778"/>
    <lineage>
        <taxon>Bacteria</taxon>
        <taxon>Pseudomonadati</taxon>
        <taxon>Pseudomonadota</taxon>
        <taxon>Gammaproteobacteria</taxon>
        <taxon>Chromatiales</taxon>
        <taxon>Halothiobacillaceae</taxon>
        <taxon>Halothiobacillus</taxon>
    </lineage>
</organism>
<dbReference type="EMBL" id="CP001801">
    <property type="protein sequence ID" value="ACX96466.1"/>
    <property type="molecule type" value="Genomic_DNA"/>
</dbReference>
<accession>D0L193</accession>
<proteinExistence type="predicted"/>
<dbReference type="RefSeq" id="WP_012824500.1">
    <property type="nucleotide sequence ID" value="NC_013422.1"/>
</dbReference>
<evidence type="ECO:0000313" key="1">
    <source>
        <dbReference type="EMBL" id="ACX96466.1"/>
    </source>
</evidence>
<dbReference type="KEGG" id="hna:Hneap_1640"/>
<evidence type="ECO:0000313" key="2">
    <source>
        <dbReference type="Proteomes" id="UP000009102"/>
    </source>
</evidence>
<keyword evidence="2" id="KW-1185">Reference proteome</keyword>
<dbReference type="Proteomes" id="UP000009102">
    <property type="component" value="Chromosome"/>
</dbReference>
<gene>
    <name evidence="1" type="ordered locus">Hneap_1640</name>
</gene>
<dbReference type="HOGENOM" id="CLU_1675468_0_0_6"/>
<dbReference type="STRING" id="555778.Hneap_1640"/>
<sequence length="157" mass="18131">MKSRGIPKTALIRLRVTEEESAMLKSLANSEKKSTSSLLREMVLTDLRSTQRASAMENHILEFERRLVNTLGYLTKEMRRLNSTEQVTLSAIDIFLRTYLTHTPPIQEANREFARQEAKRRYDEIITAIHRGLSDDFGITEVARTFLTSEENGNERQ</sequence>